<dbReference type="EMBL" id="OE845520">
    <property type="protein sequence ID" value="CAD7607616.1"/>
    <property type="molecule type" value="Genomic_DNA"/>
</dbReference>
<name>A0A7R9K7Q4_TIMGE</name>
<feature type="region of interest" description="Disordered" evidence="1">
    <location>
        <begin position="36"/>
        <end position="60"/>
    </location>
</feature>
<accession>A0A7R9K7Q4</accession>
<proteinExistence type="predicted"/>
<evidence type="ECO:0000313" key="2">
    <source>
        <dbReference type="EMBL" id="CAD7607616.1"/>
    </source>
</evidence>
<reference evidence="2" key="1">
    <citation type="submission" date="2020-11" db="EMBL/GenBank/DDBJ databases">
        <authorList>
            <person name="Tran Van P."/>
        </authorList>
    </citation>
    <scope>NUCLEOTIDE SEQUENCE</scope>
</reference>
<protein>
    <submittedName>
        <fullName evidence="2">Uncharacterized protein</fullName>
    </submittedName>
</protein>
<evidence type="ECO:0000256" key="1">
    <source>
        <dbReference type="SAM" id="MobiDB-lite"/>
    </source>
</evidence>
<organism evidence="2">
    <name type="scientific">Timema genevievae</name>
    <name type="common">Walking stick</name>
    <dbReference type="NCBI Taxonomy" id="629358"/>
    <lineage>
        <taxon>Eukaryota</taxon>
        <taxon>Metazoa</taxon>
        <taxon>Ecdysozoa</taxon>
        <taxon>Arthropoda</taxon>
        <taxon>Hexapoda</taxon>
        <taxon>Insecta</taxon>
        <taxon>Pterygota</taxon>
        <taxon>Neoptera</taxon>
        <taxon>Polyneoptera</taxon>
        <taxon>Phasmatodea</taxon>
        <taxon>Timematodea</taxon>
        <taxon>Timematoidea</taxon>
        <taxon>Timematidae</taxon>
        <taxon>Timema</taxon>
    </lineage>
</organism>
<feature type="compositionally biased region" description="Basic and acidic residues" evidence="1">
    <location>
        <begin position="51"/>
        <end position="60"/>
    </location>
</feature>
<dbReference type="AlphaFoldDB" id="A0A7R9K7Q4"/>
<gene>
    <name evidence="2" type="ORF">TGEB3V08_LOCUS10208</name>
</gene>
<sequence>MRYCRVARRCVALVAALGVLTVLLLLGAPPTAPPRRFIPPSQSLAQSGRPLRREAGRKGEKEGWVLERGLELFKKLYQWTHRLRPQPFLVWFASDGEVRDRLTVGLVTDSRPSVCNPPNANVMLTTDHKYEGEVLT</sequence>